<dbReference type="Pfam" id="PF06626">
    <property type="entry name" value="DUF1152"/>
    <property type="match status" value="1"/>
</dbReference>
<dbReference type="InterPro" id="IPR010581">
    <property type="entry name" value="DUF1152"/>
</dbReference>
<evidence type="ECO:0000313" key="1">
    <source>
        <dbReference type="EMBL" id="PTL56388.1"/>
    </source>
</evidence>
<sequence>MTSGDRAFPAPTWAADRVRSADRLLVVGIGGGGDVVGALAVAEAARALGTAAVVGGLTWERRPVDPLPGPRRIDELVDARTVLHPTVALAGPETTGPGGFAFAESRMAAFLQADTVLVDPGPGPAAVGDGLVAATQALGCDLVVLLDVGGDVLAHGDEAGLASPLADAVLLAAAPVLAAVGIPAILTVFGAGCDGELRPDEVAARHDEVTAAGGDLGDLELTAPMLDRLESAMGTVVTEASAMAVRCARGETGTATIRDGRRTVELTADGGRLRCVDPVTAMRSAARLAAALDPHEDLTAAHERLTAMGVRTELAHELDAAADDA</sequence>
<comment type="caution">
    <text evidence="1">The sequence shown here is derived from an EMBL/GenBank/DDBJ whole genome shotgun (WGS) entry which is preliminary data.</text>
</comment>
<protein>
    <recommendedName>
        <fullName evidence="3">DUF1152 domain-containing protein</fullName>
    </recommendedName>
</protein>
<proteinExistence type="predicted"/>
<name>A0A2T4UF41_9ACTN</name>
<reference evidence="1 2" key="1">
    <citation type="submission" date="2018-03" db="EMBL/GenBank/DDBJ databases">
        <title>Aquarubrobacter algicola gen. nov., sp. nov., a novel actinobacterium isolated from shallow eutrophic lake during the end of cyanobacterial harmful algal blooms.</title>
        <authorList>
            <person name="Chun S.J."/>
        </authorList>
    </citation>
    <scope>NUCLEOTIDE SEQUENCE [LARGE SCALE GENOMIC DNA]</scope>
    <source>
        <strain evidence="1 2">Seoho-28</strain>
    </source>
</reference>
<gene>
    <name evidence="1" type="ORF">C7Y72_15605</name>
</gene>
<evidence type="ECO:0000313" key="2">
    <source>
        <dbReference type="Proteomes" id="UP000240739"/>
    </source>
</evidence>
<dbReference type="AlphaFoldDB" id="A0A2T4UF41"/>
<dbReference type="EMBL" id="PYYB01000002">
    <property type="protein sequence ID" value="PTL56388.1"/>
    <property type="molecule type" value="Genomic_DNA"/>
</dbReference>
<evidence type="ECO:0008006" key="3">
    <source>
        <dbReference type="Google" id="ProtNLM"/>
    </source>
</evidence>
<organism evidence="1 2">
    <name type="scientific">Paraconexibacter algicola</name>
    <dbReference type="NCBI Taxonomy" id="2133960"/>
    <lineage>
        <taxon>Bacteria</taxon>
        <taxon>Bacillati</taxon>
        <taxon>Actinomycetota</taxon>
        <taxon>Thermoleophilia</taxon>
        <taxon>Solirubrobacterales</taxon>
        <taxon>Paraconexibacteraceae</taxon>
        <taxon>Paraconexibacter</taxon>
    </lineage>
</organism>
<accession>A0A2T4UF41</accession>
<dbReference type="Proteomes" id="UP000240739">
    <property type="component" value="Unassembled WGS sequence"/>
</dbReference>
<keyword evidence="2" id="KW-1185">Reference proteome</keyword>